<dbReference type="SUPFAM" id="SSF53335">
    <property type="entry name" value="S-adenosyl-L-methionine-dependent methyltransferases"/>
    <property type="match status" value="1"/>
</dbReference>
<comment type="caution">
    <text evidence="2">The sequence shown here is derived from an EMBL/GenBank/DDBJ whole genome shotgun (WGS) entry which is preliminary data.</text>
</comment>
<sequence>MEPGEKVLSEVHLYHTCEALSTNIRNSVTRFEIKFPSSDSVQTKNNAEQEAINVDTTEPAEDRTEAEPCLSRLEVDEDGDLILPRCRNSEDKAVITLEHRLATELKDVGEQVWTAALLLCDYILHHKADFSGRTVLDLGAGTGLTTIVAAMTAKTVYCTDVGESVLSMAHHNIELNADLTSSCNVVVRELDWCQDRLVPGKENFGLSESDIADLLLADVIIAADVIYDDDMTDALLRTIQLLMSQGPAKTMYMGLEKRLVFTLADLDIACPAYTHFFEGLFKLQQNGCDGRQLLYSQVDEDLPMYLNYNRTKELEIWKFQSVIPNE</sequence>
<dbReference type="STRING" id="6573.A0A210PH78"/>
<dbReference type="AlphaFoldDB" id="A0A210PH78"/>
<dbReference type="GO" id="GO:0032259">
    <property type="term" value="P:methylation"/>
    <property type="evidence" value="ECO:0007669"/>
    <property type="project" value="UniProtKB-KW"/>
</dbReference>
<dbReference type="InterPro" id="IPR029063">
    <property type="entry name" value="SAM-dependent_MTases_sf"/>
</dbReference>
<accession>A0A210PH78</accession>
<gene>
    <name evidence="2" type="ORF">KP79_PYT05185</name>
</gene>
<dbReference type="GO" id="GO:0005634">
    <property type="term" value="C:nucleus"/>
    <property type="evidence" value="ECO:0007669"/>
    <property type="project" value="TreeGrafter"/>
</dbReference>
<proteinExistence type="predicted"/>
<dbReference type="PANTHER" id="PTHR23108:SF0">
    <property type="entry name" value="METHYLTRANSFERASE-LIKE PROTEIN 22"/>
    <property type="match status" value="1"/>
</dbReference>
<protein>
    <submittedName>
        <fullName evidence="2">Methyltransferase-like protein 22</fullName>
    </submittedName>
</protein>
<dbReference type="InterPro" id="IPR019410">
    <property type="entry name" value="Methyltransf_16"/>
</dbReference>
<dbReference type="EMBL" id="NEDP02076708">
    <property type="protein sequence ID" value="OWF35776.1"/>
    <property type="molecule type" value="Genomic_DNA"/>
</dbReference>
<reference evidence="2 3" key="1">
    <citation type="journal article" date="2017" name="Nat. Ecol. Evol.">
        <title>Scallop genome provides insights into evolution of bilaterian karyotype and development.</title>
        <authorList>
            <person name="Wang S."/>
            <person name="Zhang J."/>
            <person name="Jiao W."/>
            <person name="Li J."/>
            <person name="Xun X."/>
            <person name="Sun Y."/>
            <person name="Guo X."/>
            <person name="Huan P."/>
            <person name="Dong B."/>
            <person name="Zhang L."/>
            <person name="Hu X."/>
            <person name="Sun X."/>
            <person name="Wang J."/>
            <person name="Zhao C."/>
            <person name="Wang Y."/>
            <person name="Wang D."/>
            <person name="Huang X."/>
            <person name="Wang R."/>
            <person name="Lv J."/>
            <person name="Li Y."/>
            <person name="Zhang Z."/>
            <person name="Liu B."/>
            <person name="Lu W."/>
            <person name="Hui Y."/>
            <person name="Liang J."/>
            <person name="Zhou Z."/>
            <person name="Hou R."/>
            <person name="Li X."/>
            <person name="Liu Y."/>
            <person name="Li H."/>
            <person name="Ning X."/>
            <person name="Lin Y."/>
            <person name="Zhao L."/>
            <person name="Xing Q."/>
            <person name="Dou J."/>
            <person name="Li Y."/>
            <person name="Mao J."/>
            <person name="Guo H."/>
            <person name="Dou H."/>
            <person name="Li T."/>
            <person name="Mu C."/>
            <person name="Jiang W."/>
            <person name="Fu Q."/>
            <person name="Fu X."/>
            <person name="Miao Y."/>
            <person name="Liu J."/>
            <person name="Yu Q."/>
            <person name="Li R."/>
            <person name="Liao H."/>
            <person name="Li X."/>
            <person name="Kong Y."/>
            <person name="Jiang Z."/>
            <person name="Chourrout D."/>
            <person name="Li R."/>
            <person name="Bao Z."/>
        </authorList>
    </citation>
    <scope>NUCLEOTIDE SEQUENCE [LARGE SCALE GENOMIC DNA]</scope>
    <source>
        <strain evidence="2 3">PY_sf001</strain>
    </source>
</reference>
<evidence type="ECO:0000313" key="3">
    <source>
        <dbReference type="Proteomes" id="UP000242188"/>
    </source>
</evidence>
<keyword evidence="2" id="KW-0808">Transferase</keyword>
<dbReference type="Gene3D" id="3.40.50.150">
    <property type="entry name" value="Vaccinia Virus protein VP39"/>
    <property type="match status" value="1"/>
</dbReference>
<feature type="region of interest" description="Disordered" evidence="1">
    <location>
        <begin position="39"/>
        <end position="64"/>
    </location>
</feature>
<evidence type="ECO:0000313" key="2">
    <source>
        <dbReference type="EMBL" id="OWF35776.1"/>
    </source>
</evidence>
<keyword evidence="3" id="KW-1185">Reference proteome</keyword>
<dbReference type="InterPro" id="IPR038899">
    <property type="entry name" value="METTL22"/>
</dbReference>
<dbReference type="OrthoDB" id="46564at2759"/>
<dbReference type="GO" id="GO:0008276">
    <property type="term" value="F:protein methyltransferase activity"/>
    <property type="evidence" value="ECO:0007669"/>
    <property type="project" value="InterPro"/>
</dbReference>
<name>A0A210PH78_MIZYE</name>
<organism evidence="2 3">
    <name type="scientific">Mizuhopecten yessoensis</name>
    <name type="common">Japanese scallop</name>
    <name type="synonym">Patinopecten yessoensis</name>
    <dbReference type="NCBI Taxonomy" id="6573"/>
    <lineage>
        <taxon>Eukaryota</taxon>
        <taxon>Metazoa</taxon>
        <taxon>Spiralia</taxon>
        <taxon>Lophotrochozoa</taxon>
        <taxon>Mollusca</taxon>
        <taxon>Bivalvia</taxon>
        <taxon>Autobranchia</taxon>
        <taxon>Pteriomorphia</taxon>
        <taxon>Pectinida</taxon>
        <taxon>Pectinoidea</taxon>
        <taxon>Pectinidae</taxon>
        <taxon>Mizuhopecten</taxon>
    </lineage>
</organism>
<keyword evidence="2" id="KW-0489">Methyltransferase</keyword>
<dbReference type="Proteomes" id="UP000242188">
    <property type="component" value="Unassembled WGS sequence"/>
</dbReference>
<dbReference type="Pfam" id="PF10294">
    <property type="entry name" value="Methyltransf_16"/>
    <property type="match status" value="1"/>
</dbReference>
<dbReference type="PANTHER" id="PTHR23108">
    <property type="entry name" value="METHYLTRANSFERASE-RELATED"/>
    <property type="match status" value="1"/>
</dbReference>
<feature type="compositionally biased region" description="Polar residues" evidence="1">
    <location>
        <begin position="39"/>
        <end position="48"/>
    </location>
</feature>
<evidence type="ECO:0000256" key="1">
    <source>
        <dbReference type="SAM" id="MobiDB-lite"/>
    </source>
</evidence>